<accession>A0A0N4V5T2</accession>
<dbReference type="EMBL" id="UXUI01008089">
    <property type="protein sequence ID" value="VDD90459.1"/>
    <property type="molecule type" value="Genomic_DNA"/>
</dbReference>
<evidence type="ECO:0000313" key="1">
    <source>
        <dbReference type="EMBL" id="VDD90459.1"/>
    </source>
</evidence>
<reference evidence="3" key="1">
    <citation type="submission" date="2017-02" db="UniProtKB">
        <authorList>
            <consortium name="WormBaseParasite"/>
        </authorList>
    </citation>
    <scope>IDENTIFICATION</scope>
</reference>
<gene>
    <name evidence="1" type="ORF">EVEC_LOCUS5210</name>
</gene>
<proteinExistence type="predicted"/>
<evidence type="ECO:0000313" key="2">
    <source>
        <dbReference type="Proteomes" id="UP000274131"/>
    </source>
</evidence>
<dbReference type="AlphaFoldDB" id="A0A0N4V5T2"/>
<name>A0A0N4V5T2_ENTVE</name>
<protein>
    <submittedName>
        <fullName evidence="3">Rod_C domain-containing protein</fullName>
    </submittedName>
</protein>
<evidence type="ECO:0000313" key="3">
    <source>
        <dbReference type="WBParaSite" id="EVEC_0000559901-mRNA-1"/>
    </source>
</evidence>
<organism evidence="3">
    <name type="scientific">Enterobius vermicularis</name>
    <name type="common">Human pinworm</name>
    <dbReference type="NCBI Taxonomy" id="51028"/>
    <lineage>
        <taxon>Eukaryota</taxon>
        <taxon>Metazoa</taxon>
        <taxon>Ecdysozoa</taxon>
        <taxon>Nematoda</taxon>
        <taxon>Chromadorea</taxon>
        <taxon>Rhabditida</taxon>
        <taxon>Spirurina</taxon>
        <taxon>Oxyuridomorpha</taxon>
        <taxon>Oxyuroidea</taxon>
        <taxon>Oxyuridae</taxon>
        <taxon>Enterobius</taxon>
    </lineage>
</organism>
<keyword evidence="2" id="KW-1185">Reference proteome</keyword>
<dbReference type="Proteomes" id="UP000274131">
    <property type="component" value="Unassembled WGS sequence"/>
</dbReference>
<sequence>MPSVTDADQGILGGGSKRCFEGQVEYRASKMSVWRLENICIRYIVSNFDQRAPEALNNRGLPRWLLRKLERLREQMRTFERVHVQLLDIKSGLPILLTDDTQLDWIAKCAEIWHHLTATTRRYLLEDDNVDKVIKYAAWRVCSYGTPYYSFQYDDACIEASQMGWHYALKLWITRIPEPEFDTLCGQLILNAILNNNYHLLHVLPLCDVTESFYRFFPDGHITEFLKKLADAPTEWKFFTNTIGRALLEWVPQLDIIRARRDLSKTEETASYVSYIDLLLDSSTKRKPLH</sequence>
<dbReference type="WBParaSite" id="EVEC_0000559901-mRNA-1">
    <property type="protein sequence ID" value="EVEC_0000559901-mRNA-1"/>
    <property type="gene ID" value="EVEC_0000559901"/>
</dbReference>
<reference evidence="1 2" key="2">
    <citation type="submission" date="2018-10" db="EMBL/GenBank/DDBJ databases">
        <authorList>
            <consortium name="Pathogen Informatics"/>
        </authorList>
    </citation>
    <scope>NUCLEOTIDE SEQUENCE [LARGE SCALE GENOMIC DNA]</scope>
</reference>